<evidence type="ECO:0000256" key="1">
    <source>
        <dbReference type="SAM" id="SignalP"/>
    </source>
</evidence>
<dbReference type="PROSITE" id="PS51257">
    <property type="entry name" value="PROKAR_LIPOPROTEIN"/>
    <property type="match status" value="1"/>
</dbReference>
<dbReference type="EMBL" id="BMQB01000013">
    <property type="protein sequence ID" value="GGK09716.1"/>
    <property type="molecule type" value="Genomic_DNA"/>
</dbReference>
<gene>
    <name evidence="3" type="ORF">GCM10010123_44510</name>
</gene>
<accession>A0A8J3BK57</accession>
<proteinExistence type="predicted"/>
<dbReference type="RefSeq" id="WP_229784344.1">
    <property type="nucleotide sequence ID" value="NZ_BMQB01000013.1"/>
</dbReference>
<evidence type="ECO:0000313" key="4">
    <source>
        <dbReference type="Proteomes" id="UP000649739"/>
    </source>
</evidence>
<dbReference type="PANTHER" id="PTHR24094">
    <property type="entry name" value="SECRETED PROTEIN"/>
    <property type="match status" value="1"/>
</dbReference>
<dbReference type="Proteomes" id="UP000649739">
    <property type="component" value="Unassembled WGS sequence"/>
</dbReference>
<dbReference type="InterPro" id="IPR011089">
    <property type="entry name" value="GmrSD_C"/>
</dbReference>
<reference evidence="3" key="1">
    <citation type="journal article" date="2014" name="Int. J. Syst. Evol. Microbiol.">
        <title>Complete genome sequence of Corynebacterium casei LMG S-19264T (=DSM 44701T), isolated from a smear-ripened cheese.</title>
        <authorList>
            <consortium name="US DOE Joint Genome Institute (JGI-PGF)"/>
            <person name="Walter F."/>
            <person name="Albersmeier A."/>
            <person name="Kalinowski J."/>
            <person name="Ruckert C."/>
        </authorList>
    </citation>
    <scope>NUCLEOTIDE SEQUENCE</scope>
    <source>
        <strain evidence="3">JCM 3090</strain>
    </source>
</reference>
<feature type="domain" description="GmrSD restriction endonucleases C-terminal" evidence="2">
    <location>
        <begin position="103"/>
        <end position="213"/>
    </location>
</feature>
<evidence type="ECO:0000259" key="2">
    <source>
        <dbReference type="Pfam" id="PF07510"/>
    </source>
</evidence>
<dbReference type="AlphaFoldDB" id="A0A8J3BK57"/>
<dbReference type="Pfam" id="PF07510">
    <property type="entry name" value="GmrSD_C"/>
    <property type="match status" value="1"/>
</dbReference>
<name>A0A8J3BK57_9ACTN</name>
<keyword evidence="1" id="KW-0732">Signal</keyword>
<comment type="caution">
    <text evidence="3">The sequence shown here is derived from an EMBL/GenBank/DDBJ whole genome shotgun (WGS) entry which is preliminary data.</text>
</comment>
<dbReference type="PANTHER" id="PTHR24094:SF15">
    <property type="entry name" value="AMP-DEPENDENT SYNTHETASE_LIGASE DOMAIN-CONTAINING PROTEIN-RELATED"/>
    <property type="match status" value="1"/>
</dbReference>
<feature type="signal peptide" evidence="1">
    <location>
        <begin position="1"/>
        <end position="28"/>
    </location>
</feature>
<protein>
    <recommendedName>
        <fullName evidence="2">GmrSD restriction endonucleases C-terminal domain-containing protein</fullName>
    </recommendedName>
</protein>
<feature type="chain" id="PRO_5035257818" description="GmrSD restriction endonucleases C-terminal domain-containing protein" evidence="1">
    <location>
        <begin position="29"/>
        <end position="220"/>
    </location>
</feature>
<reference evidence="3" key="2">
    <citation type="submission" date="2020-09" db="EMBL/GenBank/DDBJ databases">
        <authorList>
            <person name="Sun Q."/>
            <person name="Ohkuma M."/>
        </authorList>
    </citation>
    <scope>NUCLEOTIDE SEQUENCE</scope>
    <source>
        <strain evidence="3">JCM 3090</strain>
    </source>
</reference>
<evidence type="ECO:0000313" key="3">
    <source>
        <dbReference type="EMBL" id="GGK09716.1"/>
    </source>
</evidence>
<keyword evidence="4" id="KW-1185">Reference proteome</keyword>
<sequence>MRAARRSKPVLAVLLLTAVLAAAGCAPAGTPGGGAGGDHTSEGPPAATPARAALDRLTVAAPGSMRGYSRDRFPHWKRVGRGCDVRDSVLRRDGATVRSRGCNVTSGRWISPYDERTLTKLTEVDIDHVVPLANAWRSGAAGWTDGQRGAFANDLTRPQLRAVSATTNRAKGDRDPAQWKPPNQAQWCRYAVNWVTVKAYWKLSVTGAERRALEQMLETC</sequence>
<organism evidence="3 4">
    <name type="scientific">Pilimelia anulata</name>
    <dbReference type="NCBI Taxonomy" id="53371"/>
    <lineage>
        <taxon>Bacteria</taxon>
        <taxon>Bacillati</taxon>
        <taxon>Actinomycetota</taxon>
        <taxon>Actinomycetes</taxon>
        <taxon>Micromonosporales</taxon>
        <taxon>Micromonosporaceae</taxon>
        <taxon>Pilimelia</taxon>
    </lineage>
</organism>